<keyword evidence="3" id="KW-1185">Reference proteome</keyword>
<protein>
    <submittedName>
        <fullName evidence="2">Uncharacterized protein</fullName>
    </submittedName>
</protein>
<dbReference type="Proteomes" id="UP000335636">
    <property type="component" value="Unassembled WGS sequence"/>
</dbReference>
<reference evidence="2 3" key="1">
    <citation type="submission" date="2019-04" db="EMBL/GenBank/DDBJ databases">
        <authorList>
            <person name="Alioto T."/>
            <person name="Alioto T."/>
        </authorList>
    </citation>
    <scope>NUCLEOTIDE SEQUENCE [LARGE SCALE GENOMIC DNA]</scope>
</reference>
<dbReference type="EMBL" id="CABDUW010002481">
    <property type="protein sequence ID" value="VTJ86991.1"/>
    <property type="molecule type" value="Genomic_DNA"/>
</dbReference>
<evidence type="ECO:0000313" key="1">
    <source>
        <dbReference type="EMBL" id="KAF7461896.1"/>
    </source>
</evidence>
<evidence type="ECO:0000313" key="2">
    <source>
        <dbReference type="EMBL" id="VTJ86991.1"/>
    </source>
</evidence>
<accession>A0A5E4D1A4</accession>
<dbReference type="AlphaFoldDB" id="A0A5E4D1A4"/>
<name>A0A5E4D1A4_MARMO</name>
<evidence type="ECO:0000313" key="3">
    <source>
        <dbReference type="Proteomes" id="UP000335636"/>
    </source>
</evidence>
<dbReference type="EMBL" id="WJEC01008503">
    <property type="protein sequence ID" value="KAF7461896.1"/>
    <property type="molecule type" value="Genomic_DNA"/>
</dbReference>
<sequence>MKKGRWRRGECIAPVCCFTVWEYDKSGRLKAILLGISSNSGVLRNLEEGFPSHEDRLRGLKRERFVPRRCLLLSERAPSASAGRLSSGSRIRPGPGLGSLRRLLLGVCSYQSIHRARSGQVTAPGTALAQG</sequence>
<proteinExistence type="predicted"/>
<organism evidence="2 3">
    <name type="scientific">Marmota monax</name>
    <name type="common">Woodchuck</name>
    <dbReference type="NCBI Taxonomy" id="9995"/>
    <lineage>
        <taxon>Eukaryota</taxon>
        <taxon>Metazoa</taxon>
        <taxon>Chordata</taxon>
        <taxon>Craniata</taxon>
        <taxon>Vertebrata</taxon>
        <taxon>Euteleostomi</taxon>
        <taxon>Mammalia</taxon>
        <taxon>Eutheria</taxon>
        <taxon>Euarchontoglires</taxon>
        <taxon>Glires</taxon>
        <taxon>Rodentia</taxon>
        <taxon>Sciuromorpha</taxon>
        <taxon>Sciuridae</taxon>
        <taxon>Xerinae</taxon>
        <taxon>Marmotini</taxon>
        <taxon>Marmota</taxon>
    </lineage>
</organism>
<dbReference type="Proteomes" id="UP000662637">
    <property type="component" value="Unassembled WGS sequence"/>
</dbReference>
<reference evidence="1" key="2">
    <citation type="submission" date="2020-08" db="EMBL/GenBank/DDBJ databases">
        <authorList>
            <person name="Shumante A."/>
            <person name="Zimin A.V."/>
            <person name="Puiu D."/>
            <person name="Salzberg S.L."/>
        </authorList>
    </citation>
    <scope>NUCLEOTIDE SEQUENCE</scope>
    <source>
        <strain evidence="1">WC2-LM</strain>
        <tissue evidence="1">Liver</tissue>
    </source>
</reference>
<gene>
    <name evidence="1" type="ORF">GHT09_013788</name>
    <name evidence="2" type="ORF">MONAX_5E016752</name>
</gene>